<dbReference type="RefSeq" id="WP_200611569.1">
    <property type="nucleotide sequence ID" value="NZ_JAEHHL010000009.1"/>
</dbReference>
<protein>
    <submittedName>
        <fullName evidence="2">Uncharacterized protein</fullName>
    </submittedName>
</protein>
<evidence type="ECO:0000256" key="1">
    <source>
        <dbReference type="SAM" id="MobiDB-lite"/>
    </source>
</evidence>
<reference evidence="2" key="1">
    <citation type="submission" date="2020-12" db="EMBL/GenBank/DDBJ databases">
        <title>Bacterial taxonomy.</title>
        <authorList>
            <person name="Pan X."/>
        </authorList>
    </citation>
    <scope>NUCLEOTIDE SEQUENCE</scope>
    <source>
        <strain evidence="2">M0105</strain>
    </source>
</reference>
<gene>
    <name evidence="2" type="ORF">H0I76_15385</name>
</gene>
<comment type="caution">
    <text evidence="2">The sequence shown here is derived from an EMBL/GenBank/DDBJ whole genome shotgun (WGS) entry which is preliminary data.</text>
</comment>
<evidence type="ECO:0000313" key="2">
    <source>
        <dbReference type="EMBL" id="MBK0400581.1"/>
    </source>
</evidence>
<accession>A0A8J7M936</accession>
<proteinExistence type="predicted"/>
<dbReference type="Proteomes" id="UP000655420">
    <property type="component" value="Unassembled WGS sequence"/>
</dbReference>
<dbReference type="EMBL" id="JAEHHL010000009">
    <property type="protein sequence ID" value="MBK0400581.1"/>
    <property type="molecule type" value="Genomic_DNA"/>
</dbReference>
<feature type="region of interest" description="Disordered" evidence="1">
    <location>
        <begin position="23"/>
        <end position="76"/>
    </location>
</feature>
<keyword evidence="3" id="KW-1185">Reference proteome</keyword>
<organism evidence="2 3">
    <name type="scientific">Thermohalobaculum xanthum</name>
    <dbReference type="NCBI Taxonomy" id="2753746"/>
    <lineage>
        <taxon>Bacteria</taxon>
        <taxon>Pseudomonadati</taxon>
        <taxon>Pseudomonadota</taxon>
        <taxon>Alphaproteobacteria</taxon>
        <taxon>Rhodobacterales</taxon>
        <taxon>Paracoccaceae</taxon>
        <taxon>Thermohalobaculum</taxon>
    </lineage>
</organism>
<sequence>MTGPADPSYGTHALPAPAWLDHSGAAFGTRAGPRRRTARTMRQVARGGRTGSLGIAALPRPGTQAAPRRVPVASSRGAETAALALPRGNGYVGANRTKLNAILTRATMRDAAPGAGAGKPQGKLDGQA</sequence>
<dbReference type="AlphaFoldDB" id="A0A8J7M936"/>
<evidence type="ECO:0000313" key="3">
    <source>
        <dbReference type="Proteomes" id="UP000655420"/>
    </source>
</evidence>
<name>A0A8J7M936_9RHOB</name>